<comment type="caution">
    <text evidence="4">The sequence shown here is derived from an EMBL/GenBank/DDBJ whole genome shotgun (WGS) entry which is preliminary data.</text>
</comment>
<evidence type="ECO:0000313" key="5">
    <source>
        <dbReference type="Proteomes" id="UP000225706"/>
    </source>
</evidence>
<dbReference type="PANTHER" id="PTHR24412">
    <property type="entry name" value="KELCH PROTEIN"/>
    <property type="match status" value="1"/>
</dbReference>
<dbReference type="OrthoDB" id="45365at2759"/>
<evidence type="ECO:0000256" key="2">
    <source>
        <dbReference type="ARBA" id="ARBA00022737"/>
    </source>
</evidence>
<keyword evidence="5" id="KW-1185">Reference proteome</keyword>
<dbReference type="AlphaFoldDB" id="A0A2B4SRR5"/>
<dbReference type="FunFam" id="1.25.40.420:FF:000001">
    <property type="entry name" value="Kelch-like family member 12"/>
    <property type="match status" value="1"/>
</dbReference>
<dbReference type="PANTHER" id="PTHR24412:SF419">
    <property type="entry name" value="KELCH-LIKE PROTEIN 20"/>
    <property type="match status" value="1"/>
</dbReference>
<protein>
    <submittedName>
        <fullName evidence="4">Kelch-like protein 20</fullName>
    </submittedName>
</protein>
<dbReference type="Gene3D" id="1.25.40.420">
    <property type="match status" value="1"/>
</dbReference>
<organism evidence="4 5">
    <name type="scientific">Stylophora pistillata</name>
    <name type="common">Smooth cauliflower coral</name>
    <dbReference type="NCBI Taxonomy" id="50429"/>
    <lineage>
        <taxon>Eukaryota</taxon>
        <taxon>Metazoa</taxon>
        <taxon>Cnidaria</taxon>
        <taxon>Anthozoa</taxon>
        <taxon>Hexacorallia</taxon>
        <taxon>Scleractinia</taxon>
        <taxon>Astrocoeniina</taxon>
        <taxon>Pocilloporidae</taxon>
        <taxon>Stylophora</taxon>
    </lineage>
</organism>
<proteinExistence type="predicted"/>
<dbReference type="Gene3D" id="3.30.710.10">
    <property type="entry name" value="Potassium Channel Kv1.1, Chain A"/>
    <property type="match status" value="1"/>
</dbReference>
<sequence>MDFDRVHSQESSPQLDDETYKFEAGSKHGIKALMMMDDLRKRQQLCDVTICVGNKQLPVHRIVLSSFSCYFLTMFTSGMAESYEESITINDVDCRAVELLIDYAYTGKLDITVDTVQSLLFASSLFQVSAIQKACSDFLHRQLHPSNCLGIRSFADTHSCTGLFKASEKYIHEHFNDVVQNEEFLLLPPNELALLLTCEDLNVNSEEDVYNALIAWARENVEERQSFLAELLGKVRLPSLSPHFLVDQVEKEDLIRQDIACRNLLDEAKNFHMLPDRRSKLRGEKSRPRRSTYGSLYSVCGMDSTGHPVKTVEKYDFHSGKVKLVTPVNTPRSGVGVAVLDGKIYAVGGHDGTTYLNSVECYDIRTKQWKYVASMAHPRRYVAAAALDGLLYAVGGYDGFSVLDSVEVYDPRLDQWKPVTNMANPRRHVAVGVLDTKDSNRDSSEPGYLYAVGGHDGINYLKTVEKYNPETNEWTCVASMGARRGGVGVATLGGCLYATGGYDGASNLNTSERYYPEEDRWAFVAPMSVCRSGHGVGVVNGCLYALGGHDGVSYRNKVEYFNPQVGEWTAVGLMGSSKAVAGVAVLKEY</sequence>
<feature type="domain" description="BTB" evidence="3">
    <location>
        <begin position="46"/>
        <end position="113"/>
    </location>
</feature>
<gene>
    <name evidence="4" type="primary">Klhl20</name>
    <name evidence="4" type="ORF">AWC38_SpisGene3926</name>
</gene>
<dbReference type="InterPro" id="IPR015915">
    <property type="entry name" value="Kelch-typ_b-propeller"/>
</dbReference>
<dbReference type="Pfam" id="PF00651">
    <property type="entry name" value="BTB"/>
    <property type="match status" value="1"/>
</dbReference>
<evidence type="ECO:0000256" key="1">
    <source>
        <dbReference type="ARBA" id="ARBA00022441"/>
    </source>
</evidence>
<evidence type="ECO:0000313" key="4">
    <source>
        <dbReference type="EMBL" id="PFX31278.1"/>
    </source>
</evidence>
<dbReference type="InterPro" id="IPR000210">
    <property type="entry name" value="BTB/POZ_dom"/>
</dbReference>
<dbReference type="InterPro" id="IPR017096">
    <property type="entry name" value="BTB-kelch_protein"/>
</dbReference>
<dbReference type="SMART" id="SM00225">
    <property type="entry name" value="BTB"/>
    <property type="match status" value="1"/>
</dbReference>
<dbReference type="Gene3D" id="2.120.10.80">
    <property type="entry name" value="Kelch-type beta propeller"/>
    <property type="match status" value="2"/>
</dbReference>
<dbReference type="InterPro" id="IPR011333">
    <property type="entry name" value="SKP1/BTB/POZ_sf"/>
</dbReference>
<dbReference type="SMART" id="SM00612">
    <property type="entry name" value="Kelch"/>
    <property type="match status" value="6"/>
</dbReference>
<dbReference type="PROSITE" id="PS50097">
    <property type="entry name" value="BTB"/>
    <property type="match status" value="1"/>
</dbReference>
<dbReference type="InterPro" id="IPR011043">
    <property type="entry name" value="Gal_Oxase/kelch_b-propeller"/>
</dbReference>
<dbReference type="InterPro" id="IPR006652">
    <property type="entry name" value="Kelch_1"/>
</dbReference>
<dbReference type="Proteomes" id="UP000225706">
    <property type="component" value="Unassembled WGS sequence"/>
</dbReference>
<dbReference type="Pfam" id="PF01344">
    <property type="entry name" value="Kelch_1"/>
    <property type="match status" value="5"/>
</dbReference>
<keyword evidence="1" id="KW-0880">Kelch repeat</keyword>
<dbReference type="SMART" id="SM00875">
    <property type="entry name" value="BACK"/>
    <property type="match status" value="1"/>
</dbReference>
<dbReference type="Pfam" id="PF07707">
    <property type="entry name" value="BACK"/>
    <property type="match status" value="1"/>
</dbReference>
<dbReference type="EMBL" id="LSMT01000038">
    <property type="protein sequence ID" value="PFX31278.1"/>
    <property type="molecule type" value="Genomic_DNA"/>
</dbReference>
<keyword evidence="2" id="KW-0677">Repeat</keyword>
<evidence type="ECO:0000259" key="3">
    <source>
        <dbReference type="PROSITE" id="PS50097"/>
    </source>
</evidence>
<reference evidence="5" key="1">
    <citation type="journal article" date="2017" name="bioRxiv">
        <title>Comparative analysis of the genomes of Stylophora pistillata and Acropora digitifera provides evidence for extensive differences between species of corals.</title>
        <authorList>
            <person name="Voolstra C.R."/>
            <person name="Li Y."/>
            <person name="Liew Y.J."/>
            <person name="Baumgarten S."/>
            <person name="Zoccola D."/>
            <person name="Flot J.-F."/>
            <person name="Tambutte S."/>
            <person name="Allemand D."/>
            <person name="Aranda M."/>
        </authorList>
    </citation>
    <scope>NUCLEOTIDE SEQUENCE [LARGE SCALE GENOMIC DNA]</scope>
</reference>
<dbReference type="PRINTS" id="PR00501">
    <property type="entry name" value="KELCHREPEAT"/>
</dbReference>
<accession>A0A2B4SRR5</accession>
<dbReference type="InterPro" id="IPR011705">
    <property type="entry name" value="BACK"/>
</dbReference>
<dbReference type="SUPFAM" id="SSF54695">
    <property type="entry name" value="POZ domain"/>
    <property type="match status" value="1"/>
</dbReference>
<name>A0A2B4SRR5_STYPI</name>
<dbReference type="SUPFAM" id="SSF50965">
    <property type="entry name" value="Galactose oxidase, central domain"/>
    <property type="match status" value="1"/>
</dbReference>
<dbReference type="PIRSF" id="PIRSF037037">
    <property type="entry name" value="Kelch-like_protein_gigaxonin"/>
    <property type="match status" value="1"/>
</dbReference>